<dbReference type="GO" id="GO:0019363">
    <property type="term" value="P:pyridine nucleotide biosynthetic process"/>
    <property type="evidence" value="ECO:0007669"/>
    <property type="project" value="UniProtKB-KW"/>
</dbReference>
<dbReference type="SUPFAM" id="SSF56281">
    <property type="entry name" value="Metallo-hydrolase/oxidoreductase"/>
    <property type="match status" value="1"/>
</dbReference>
<evidence type="ECO:0000259" key="9">
    <source>
        <dbReference type="SMART" id="SM00849"/>
    </source>
</evidence>
<dbReference type="InterPro" id="IPR036380">
    <property type="entry name" value="Isochorismatase-like_sf"/>
</dbReference>
<dbReference type="Pfam" id="PF00753">
    <property type="entry name" value="Lactamase_B"/>
    <property type="match status" value="1"/>
</dbReference>
<sequence>MDATPQRGSPPFSAFYFKCTRLNKSTFLIVEDDIYGEHPFIYVKIYHEPPLVVLSDTGCGGKGPNNLLRSFIETVPVPSNDDRPLNPRLSHGTPTKRYLVICTHCHYDHILGIPSFKDAEPFILASSHDRSFMNDLPERSQCRWIGIHTPSYTISHWAKDFESISFANVSLGVQILHTPGHTPDELAWYDAVERHLYVGDTFYERVAEDGAYTTAILFPTEGNVIDYMRTLDKLLDFVVARNAEPGKPPVKLGCGHITSSADGEEILLAVRKYFWDLIGGKIPVKSAGAKRGEIYDLWQEHGEPRFSVDGPRRLIIDARRHYKMGPSADPSHNGSLAVPGGRDIASAINELLSLPFALKVATKDYHPEDHISFLGPNDEPLKSTATMTNPSNPSEKKQTPIWPVHCVVGTPGADIIPEIKMPAFDFLVEKGRDKRVEMYSGFADAFGNRSDAASMDLAAKLKENNISHLYVVGLAGDYCVKATAIDGKREGFEVYVLEEVQRSVTAGVNGWLGAKKEMEEVGVKVVSVEGPEVERLKD</sequence>
<keyword evidence="2" id="KW-0662">Pyridine nucleotide biosynthesis</keyword>
<keyword evidence="11" id="KW-1185">Reference proteome</keyword>
<evidence type="ECO:0000256" key="7">
    <source>
        <dbReference type="ARBA" id="ARBA00043224"/>
    </source>
</evidence>
<evidence type="ECO:0000256" key="6">
    <source>
        <dbReference type="ARBA" id="ARBA00039017"/>
    </source>
</evidence>
<dbReference type="EMBL" id="FWEW01000204">
    <property type="protein sequence ID" value="SLM34032.1"/>
    <property type="molecule type" value="Genomic_DNA"/>
</dbReference>
<comment type="pathway">
    <text evidence="5">Cofactor biosynthesis; nicotinate biosynthesis; nicotinate from nicotinamide: step 1/1.</text>
</comment>
<evidence type="ECO:0000256" key="3">
    <source>
        <dbReference type="ARBA" id="ARBA00022723"/>
    </source>
</evidence>
<accession>A0A1W5CTC1</accession>
<dbReference type="Gene3D" id="3.40.50.850">
    <property type="entry name" value="Isochorismatase-like"/>
    <property type="match status" value="1"/>
</dbReference>
<reference evidence="11" key="1">
    <citation type="submission" date="2017-03" db="EMBL/GenBank/DDBJ databases">
        <authorList>
            <person name="Sharma R."/>
            <person name="Thines M."/>
        </authorList>
    </citation>
    <scope>NUCLEOTIDE SEQUENCE [LARGE SCALE GENOMIC DNA]</scope>
</reference>
<protein>
    <recommendedName>
        <fullName evidence="6">nicotinamidase</fullName>
        <ecNumber evidence="6">3.5.1.19</ecNumber>
    </recommendedName>
    <alternativeName>
        <fullName evidence="7">Nicotinamide deamidase</fullName>
    </alternativeName>
</protein>
<dbReference type="PANTHER" id="PTHR11080:SF2">
    <property type="entry name" value="LD05707P"/>
    <property type="match status" value="1"/>
</dbReference>
<proteinExistence type="inferred from homology"/>
<feature type="domain" description="Metallo-beta-lactamase" evidence="9">
    <location>
        <begin position="23"/>
        <end position="247"/>
    </location>
</feature>
<keyword evidence="4" id="KW-0378">Hydrolase</keyword>
<dbReference type="EC" id="3.5.1.19" evidence="6"/>
<evidence type="ECO:0000256" key="4">
    <source>
        <dbReference type="ARBA" id="ARBA00022801"/>
    </source>
</evidence>
<organism evidence="10 11">
    <name type="scientific">Lasallia pustulata</name>
    <dbReference type="NCBI Taxonomy" id="136370"/>
    <lineage>
        <taxon>Eukaryota</taxon>
        <taxon>Fungi</taxon>
        <taxon>Dikarya</taxon>
        <taxon>Ascomycota</taxon>
        <taxon>Pezizomycotina</taxon>
        <taxon>Lecanoromycetes</taxon>
        <taxon>OSLEUM clade</taxon>
        <taxon>Umbilicariomycetidae</taxon>
        <taxon>Umbilicariales</taxon>
        <taxon>Umbilicariaceae</taxon>
        <taxon>Lasallia</taxon>
    </lineage>
</organism>
<evidence type="ECO:0000313" key="11">
    <source>
        <dbReference type="Proteomes" id="UP000192927"/>
    </source>
</evidence>
<name>A0A1W5CTC1_9LECA</name>
<keyword evidence="3" id="KW-0479">Metal-binding</keyword>
<dbReference type="InterPro" id="IPR000868">
    <property type="entry name" value="Isochorismatase-like_dom"/>
</dbReference>
<feature type="compositionally biased region" description="Polar residues" evidence="8">
    <location>
        <begin position="383"/>
        <end position="393"/>
    </location>
</feature>
<evidence type="ECO:0000313" key="10">
    <source>
        <dbReference type="EMBL" id="SLM34032.1"/>
    </source>
</evidence>
<dbReference type="SMART" id="SM00849">
    <property type="entry name" value="Lactamase_B"/>
    <property type="match status" value="1"/>
</dbReference>
<dbReference type="Pfam" id="PF00857">
    <property type="entry name" value="Isochorismatase"/>
    <property type="match status" value="1"/>
</dbReference>
<dbReference type="InterPro" id="IPR001279">
    <property type="entry name" value="Metallo-B-lactamas"/>
</dbReference>
<evidence type="ECO:0000256" key="2">
    <source>
        <dbReference type="ARBA" id="ARBA00022642"/>
    </source>
</evidence>
<dbReference type="InterPro" id="IPR052347">
    <property type="entry name" value="Isochorismatase_Nicotinamidase"/>
</dbReference>
<dbReference type="CDD" id="cd06262">
    <property type="entry name" value="metallo-hydrolase-like_MBL-fold"/>
    <property type="match status" value="1"/>
</dbReference>
<dbReference type="Proteomes" id="UP000192927">
    <property type="component" value="Unassembled WGS sequence"/>
</dbReference>
<evidence type="ECO:0000256" key="8">
    <source>
        <dbReference type="SAM" id="MobiDB-lite"/>
    </source>
</evidence>
<evidence type="ECO:0000256" key="5">
    <source>
        <dbReference type="ARBA" id="ARBA00037900"/>
    </source>
</evidence>
<comment type="similarity">
    <text evidence="1">Belongs to the isochorismatase family.</text>
</comment>
<dbReference type="Gene3D" id="3.60.15.10">
    <property type="entry name" value="Ribonuclease Z/Hydroxyacylglutathione hydrolase-like"/>
    <property type="match status" value="1"/>
</dbReference>
<dbReference type="InterPro" id="IPR036866">
    <property type="entry name" value="RibonucZ/Hydroxyglut_hydro"/>
</dbReference>
<dbReference type="GO" id="GO:0046872">
    <property type="term" value="F:metal ion binding"/>
    <property type="evidence" value="ECO:0007669"/>
    <property type="project" value="UniProtKB-KW"/>
</dbReference>
<dbReference type="SUPFAM" id="SSF52499">
    <property type="entry name" value="Isochorismatase-like hydrolases"/>
    <property type="match status" value="1"/>
</dbReference>
<dbReference type="GO" id="GO:0008936">
    <property type="term" value="F:nicotinamidase activity"/>
    <property type="evidence" value="ECO:0007669"/>
    <property type="project" value="UniProtKB-EC"/>
</dbReference>
<dbReference type="PANTHER" id="PTHR11080">
    <property type="entry name" value="PYRAZINAMIDASE/NICOTINAMIDASE"/>
    <property type="match status" value="1"/>
</dbReference>
<dbReference type="AlphaFoldDB" id="A0A1W5CTC1"/>
<evidence type="ECO:0000256" key="1">
    <source>
        <dbReference type="ARBA" id="ARBA00006336"/>
    </source>
</evidence>
<feature type="region of interest" description="Disordered" evidence="8">
    <location>
        <begin position="374"/>
        <end position="398"/>
    </location>
</feature>